<protein>
    <submittedName>
        <fullName evidence="4">MerR family transcriptional regulator</fullName>
    </submittedName>
</protein>
<gene>
    <name evidence="4" type="ORF">M5X16_15955</name>
</gene>
<dbReference type="EMBL" id="JAMDMJ010000018">
    <property type="protein sequence ID" value="MCY9597255.1"/>
    <property type="molecule type" value="Genomic_DNA"/>
</dbReference>
<dbReference type="PANTHER" id="PTHR30204">
    <property type="entry name" value="REDOX-CYCLING DRUG-SENSING TRANSCRIPTIONAL ACTIVATOR SOXR"/>
    <property type="match status" value="1"/>
</dbReference>
<feature type="compositionally biased region" description="Polar residues" evidence="2">
    <location>
        <begin position="1"/>
        <end position="20"/>
    </location>
</feature>
<dbReference type="GeneID" id="95373425"/>
<evidence type="ECO:0000313" key="4">
    <source>
        <dbReference type="EMBL" id="MCY9597255.1"/>
    </source>
</evidence>
<accession>A0ABT4FFG1</accession>
<dbReference type="PROSITE" id="PS50937">
    <property type="entry name" value="HTH_MERR_2"/>
    <property type="match status" value="1"/>
</dbReference>
<sequence>MSGLYSKSGTDSQKQQASDSIDQERTYSIGDVAKIIGSTIKTVRYYDEVGLVKPTTYTEGGHRLYTTQDIWRLELTITLRYLDFGIDEISQIISRETPVDKALDWQIESLELQVSTLSNMISILRMAKENEGDSLQYVYDLVHERAVNNEKRSRFIAKRVEESKFLEGVPAEWRSSLLYNFNKHIVNQTKTSAKQTVAWNELQELINDPEFISDLRKDEFLFFNMVHQPRLGADAWVKNLEGIHTRLNTALKRKLGAESPFVQAIVEDTAMLYANSEQSVDQEEFFRYFAEYSQRTPSERIERFNTLCSLLSPKFRLFSQGNLLLLQGIKWRLEQM</sequence>
<dbReference type="SUPFAM" id="SSF46955">
    <property type="entry name" value="Putative DNA-binding domain"/>
    <property type="match status" value="1"/>
</dbReference>
<dbReference type="Pfam" id="PF13411">
    <property type="entry name" value="MerR_1"/>
    <property type="match status" value="1"/>
</dbReference>
<feature type="domain" description="HTH merR-type" evidence="3">
    <location>
        <begin position="26"/>
        <end position="95"/>
    </location>
</feature>
<dbReference type="CDD" id="cd01106">
    <property type="entry name" value="HTH_TipAL-Mta"/>
    <property type="match status" value="1"/>
</dbReference>
<dbReference type="PANTHER" id="PTHR30204:SF96">
    <property type="entry name" value="CHROMOSOME-ANCHORING PROTEIN RACA"/>
    <property type="match status" value="1"/>
</dbReference>
<evidence type="ECO:0000256" key="2">
    <source>
        <dbReference type="SAM" id="MobiDB-lite"/>
    </source>
</evidence>
<proteinExistence type="predicted"/>
<keyword evidence="1" id="KW-0238">DNA-binding</keyword>
<dbReference type="Gene3D" id="1.10.1660.10">
    <property type="match status" value="1"/>
</dbReference>
<name>A0ABT4FFG1_9BACL</name>
<dbReference type="SMART" id="SM00422">
    <property type="entry name" value="HTH_MERR"/>
    <property type="match status" value="1"/>
</dbReference>
<evidence type="ECO:0000313" key="5">
    <source>
        <dbReference type="Proteomes" id="UP001527202"/>
    </source>
</evidence>
<dbReference type="InterPro" id="IPR009061">
    <property type="entry name" value="DNA-bd_dom_put_sf"/>
</dbReference>
<reference evidence="4 5" key="1">
    <citation type="submission" date="2022-05" db="EMBL/GenBank/DDBJ databases">
        <title>Genome Sequencing of Bee-Associated Microbes.</title>
        <authorList>
            <person name="Dunlap C."/>
        </authorList>
    </citation>
    <scope>NUCLEOTIDE SEQUENCE [LARGE SCALE GENOMIC DNA]</scope>
    <source>
        <strain evidence="4 5">NRRL B-23120</strain>
    </source>
</reference>
<evidence type="ECO:0000259" key="3">
    <source>
        <dbReference type="PROSITE" id="PS50937"/>
    </source>
</evidence>
<comment type="caution">
    <text evidence="4">The sequence shown here is derived from an EMBL/GenBank/DDBJ whole genome shotgun (WGS) entry which is preliminary data.</text>
</comment>
<organism evidence="4 5">
    <name type="scientific">Paenibacillus chitinolyticus</name>
    <dbReference type="NCBI Taxonomy" id="79263"/>
    <lineage>
        <taxon>Bacteria</taxon>
        <taxon>Bacillati</taxon>
        <taxon>Bacillota</taxon>
        <taxon>Bacilli</taxon>
        <taxon>Bacillales</taxon>
        <taxon>Paenibacillaceae</taxon>
        <taxon>Paenibacillus</taxon>
    </lineage>
</organism>
<keyword evidence="5" id="KW-1185">Reference proteome</keyword>
<dbReference type="RefSeq" id="WP_241688769.1">
    <property type="nucleotide sequence ID" value="NZ_CP026520.1"/>
</dbReference>
<evidence type="ECO:0000256" key="1">
    <source>
        <dbReference type="ARBA" id="ARBA00023125"/>
    </source>
</evidence>
<dbReference type="InterPro" id="IPR047057">
    <property type="entry name" value="MerR_fam"/>
</dbReference>
<dbReference type="InterPro" id="IPR000551">
    <property type="entry name" value="MerR-type_HTH_dom"/>
</dbReference>
<feature type="region of interest" description="Disordered" evidence="2">
    <location>
        <begin position="1"/>
        <end position="22"/>
    </location>
</feature>
<dbReference type="Proteomes" id="UP001527202">
    <property type="component" value="Unassembled WGS sequence"/>
</dbReference>